<dbReference type="Pfam" id="PF02687">
    <property type="entry name" value="FtsX"/>
    <property type="match status" value="1"/>
</dbReference>
<keyword evidence="2" id="KW-1003">Cell membrane</keyword>
<evidence type="ECO:0000256" key="4">
    <source>
        <dbReference type="ARBA" id="ARBA00022989"/>
    </source>
</evidence>
<evidence type="ECO:0000256" key="1">
    <source>
        <dbReference type="ARBA" id="ARBA00004651"/>
    </source>
</evidence>
<sequence>MNLSAWRAALRIARRDALRAKGRSALIIAMIALPVVGVTAADVVARSSVLTPQESATRLMGGADAYLSTVRAGWRLEQAPDPDPATTLVLSQNGPKPVPTEEETTRSARPLGQLLKEALPAGARLLPVESPAGYALTSTTAGQARVQAWSLDLADPLARGITTLREGSWPDAPYEVAATTGFLAGSGLSVGGSTTLAGTHQALRITAAVEYPGDLKAERLVGRPGELGALLAAAEDRTGLTPADGPADFLVSLPGGAAFGWEDVQRANAYGFTVASRAVLADPPPDNAVPLYRDTPLSGAAATEALKSSTIAVTVVGMALLEVVLLAGPAFAVGARRSRRQLALVAAGGGDRSHIRGVVLGGAVVLAGTGALAGTVLGCLAVALGRPWLEARSGARFGHFALEPADLLGVLAIGVVTGLLAAIVPAVQAGRQPVTAALTGRAATRPPAIWIPVAGVLVAGAGTCLALFGALEGSRTRVVMLGSVIAELGLVACTPWFVGLLGRVARALPLGPRLALRDAARNRGRSAPAVAAVMAAVAGAVAVLTFQSSSDAADRADYAAAAPNGAVVLRSQQVSPASVTAVAPGSSAASVAAAASAKAAADLRRTVDQAIPGLGERGDLRNLTYGACDGRPGSFCGTVRLDMPAENLCPPAAGAAGPGGSVRLDEAQARRLLAEDPRCRPSAPAPQDVRELITGDANVLRNLLGVDDPAALQALAAGKVVVLDPRYVKDGAVPLQLTRYGAEGPGGNQLSTASLPAVAVRAKTPAARAVLSPAAAEAAGLTPTTYESVWLPAHAPGAADEQRATAAVTAHGPGAKLSVERGYGSTYGDATMLGLAIAASAVAIAAAGIATGLAATDSRGDLATLAAVGAGPGIRRRLSGFQCAAVAALGAVLGALAGFVPAAAVQRVENLGAVPRVDAGGISLGTHPLVVPWPYLAALVAGLPLLAWLVAAGLTRSRVALTRRTG</sequence>
<comment type="caution">
    <text evidence="9">The sequence shown here is derived from an EMBL/GenBank/DDBJ whole genome shotgun (WGS) entry which is preliminary data.</text>
</comment>
<name>A0A919L119_9ACTN</name>
<keyword evidence="3 7" id="KW-0812">Transmembrane</keyword>
<evidence type="ECO:0000259" key="8">
    <source>
        <dbReference type="Pfam" id="PF02687"/>
    </source>
</evidence>
<feature type="transmembrane region" description="Helical" evidence="7">
    <location>
        <begin position="355"/>
        <end position="385"/>
    </location>
</feature>
<dbReference type="RefSeq" id="WP_190213979.1">
    <property type="nucleotide sequence ID" value="NZ_BNBO01000044.1"/>
</dbReference>
<feature type="region of interest" description="Disordered" evidence="6">
    <location>
        <begin position="80"/>
        <end position="109"/>
    </location>
</feature>
<keyword evidence="10" id="KW-1185">Reference proteome</keyword>
<dbReference type="AlphaFoldDB" id="A0A919L119"/>
<proteinExistence type="predicted"/>
<reference evidence="9" key="1">
    <citation type="journal article" date="2014" name="Int. J. Syst. Evol. Microbiol.">
        <title>Complete genome sequence of Corynebacterium casei LMG S-19264T (=DSM 44701T), isolated from a smear-ripened cheese.</title>
        <authorList>
            <consortium name="US DOE Joint Genome Institute (JGI-PGF)"/>
            <person name="Walter F."/>
            <person name="Albersmeier A."/>
            <person name="Kalinowski J."/>
            <person name="Ruckert C."/>
        </authorList>
    </citation>
    <scope>NUCLEOTIDE SEQUENCE</scope>
    <source>
        <strain evidence="9">JCM 4646</strain>
    </source>
</reference>
<comment type="subcellular location">
    <subcellularLocation>
        <location evidence="1">Cell membrane</location>
        <topology evidence="1">Multi-pass membrane protein</topology>
    </subcellularLocation>
</comment>
<dbReference type="EMBL" id="BNBO01000044">
    <property type="protein sequence ID" value="GHH79963.1"/>
    <property type="molecule type" value="Genomic_DNA"/>
</dbReference>
<keyword evidence="4 7" id="KW-1133">Transmembrane helix</keyword>
<dbReference type="GeneID" id="95356257"/>
<evidence type="ECO:0000256" key="6">
    <source>
        <dbReference type="SAM" id="MobiDB-lite"/>
    </source>
</evidence>
<feature type="transmembrane region" description="Helical" evidence="7">
    <location>
        <begin position="448"/>
        <end position="471"/>
    </location>
</feature>
<feature type="domain" description="ABC3 transporter permease C-terminal" evidence="8">
    <location>
        <begin position="316"/>
        <end position="433"/>
    </location>
</feature>
<feature type="transmembrane region" description="Helical" evidence="7">
    <location>
        <begin position="832"/>
        <end position="855"/>
    </location>
</feature>
<evidence type="ECO:0000256" key="3">
    <source>
        <dbReference type="ARBA" id="ARBA00022692"/>
    </source>
</evidence>
<evidence type="ECO:0000313" key="9">
    <source>
        <dbReference type="EMBL" id="GHH79963.1"/>
    </source>
</evidence>
<organism evidence="9 10">
    <name type="scientific">Kitasatospora indigofera</name>
    <dbReference type="NCBI Taxonomy" id="67307"/>
    <lineage>
        <taxon>Bacteria</taxon>
        <taxon>Bacillati</taxon>
        <taxon>Actinomycetota</taxon>
        <taxon>Actinomycetes</taxon>
        <taxon>Kitasatosporales</taxon>
        <taxon>Streptomycetaceae</taxon>
        <taxon>Kitasatospora</taxon>
    </lineage>
</organism>
<gene>
    <name evidence="9" type="ORF">GCM10018781_59170</name>
</gene>
<feature type="transmembrane region" description="Helical" evidence="7">
    <location>
        <begin position="405"/>
        <end position="427"/>
    </location>
</feature>
<evidence type="ECO:0000256" key="2">
    <source>
        <dbReference type="ARBA" id="ARBA00022475"/>
    </source>
</evidence>
<keyword evidence="5 7" id="KW-0472">Membrane</keyword>
<protein>
    <recommendedName>
        <fullName evidence="8">ABC3 transporter permease C-terminal domain-containing protein</fullName>
    </recommendedName>
</protein>
<dbReference type="GO" id="GO:0005886">
    <property type="term" value="C:plasma membrane"/>
    <property type="evidence" value="ECO:0007669"/>
    <property type="project" value="UniProtKB-SubCell"/>
</dbReference>
<evidence type="ECO:0000313" key="10">
    <source>
        <dbReference type="Proteomes" id="UP000617734"/>
    </source>
</evidence>
<feature type="transmembrane region" description="Helical" evidence="7">
    <location>
        <begin position="526"/>
        <end position="546"/>
    </location>
</feature>
<feature type="transmembrane region" description="Helical" evidence="7">
    <location>
        <begin position="311"/>
        <end position="334"/>
    </location>
</feature>
<feature type="transmembrane region" description="Helical" evidence="7">
    <location>
        <begin position="883"/>
        <end position="904"/>
    </location>
</feature>
<dbReference type="InterPro" id="IPR003838">
    <property type="entry name" value="ABC3_permease_C"/>
</dbReference>
<dbReference type="Proteomes" id="UP000617734">
    <property type="component" value="Unassembled WGS sequence"/>
</dbReference>
<feature type="transmembrane region" description="Helical" evidence="7">
    <location>
        <begin position="483"/>
        <end position="505"/>
    </location>
</feature>
<evidence type="ECO:0000256" key="7">
    <source>
        <dbReference type="SAM" id="Phobius"/>
    </source>
</evidence>
<evidence type="ECO:0000256" key="5">
    <source>
        <dbReference type="ARBA" id="ARBA00023136"/>
    </source>
</evidence>
<accession>A0A919L119</accession>
<feature type="transmembrane region" description="Helical" evidence="7">
    <location>
        <begin position="933"/>
        <end position="954"/>
    </location>
</feature>
<reference evidence="9" key="2">
    <citation type="submission" date="2020-09" db="EMBL/GenBank/DDBJ databases">
        <authorList>
            <person name="Sun Q."/>
            <person name="Ohkuma M."/>
        </authorList>
    </citation>
    <scope>NUCLEOTIDE SEQUENCE</scope>
    <source>
        <strain evidence="9">JCM 4646</strain>
    </source>
</reference>